<comment type="similarity">
    <text evidence="1">Belongs to the Cu-Zn superoxide dismutase family.</text>
</comment>
<evidence type="ECO:0000259" key="3">
    <source>
        <dbReference type="Pfam" id="PF00080"/>
    </source>
</evidence>
<feature type="domain" description="Superoxide dismutase copper/zinc binding" evidence="3">
    <location>
        <begin position="63"/>
        <end position="188"/>
    </location>
</feature>
<dbReference type="PROSITE" id="PS51257">
    <property type="entry name" value="PROKAR_LIPOPROTEIN"/>
    <property type="match status" value="1"/>
</dbReference>
<dbReference type="CDD" id="cd00305">
    <property type="entry name" value="Cu-Zn_Superoxide_Dismutase"/>
    <property type="match status" value="1"/>
</dbReference>
<dbReference type="InterPro" id="IPR001424">
    <property type="entry name" value="SOD_Cu_Zn_dom"/>
</dbReference>
<evidence type="ECO:0000256" key="2">
    <source>
        <dbReference type="SAM" id="SignalP"/>
    </source>
</evidence>
<evidence type="ECO:0000313" key="5">
    <source>
        <dbReference type="Proteomes" id="UP000589292"/>
    </source>
</evidence>
<dbReference type="RefSeq" id="WP_137775317.1">
    <property type="nucleotide sequence ID" value="NZ_VDES01000002.1"/>
</dbReference>
<evidence type="ECO:0000313" key="4">
    <source>
        <dbReference type="EMBL" id="MBA1374797.1"/>
    </source>
</evidence>
<dbReference type="GO" id="GO:0005507">
    <property type="term" value="F:copper ion binding"/>
    <property type="evidence" value="ECO:0007669"/>
    <property type="project" value="InterPro"/>
</dbReference>
<name>A0A7V8U8U6_9SPHN</name>
<dbReference type="Pfam" id="PF00080">
    <property type="entry name" value="Sod_Cu"/>
    <property type="match status" value="1"/>
</dbReference>
<dbReference type="EMBL" id="VDES01000002">
    <property type="protein sequence ID" value="MBA1374797.1"/>
    <property type="molecule type" value="Genomic_DNA"/>
</dbReference>
<feature type="chain" id="PRO_5031310373" evidence="2">
    <location>
        <begin position="22"/>
        <end position="192"/>
    </location>
</feature>
<dbReference type="Proteomes" id="UP000589292">
    <property type="component" value="Unassembled WGS sequence"/>
</dbReference>
<comment type="caution">
    <text evidence="4">The sequence shown here is derived from an EMBL/GenBank/DDBJ whole genome shotgun (WGS) entry which is preliminary data.</text>
</comment>
<protein>
    <submittedName>
        <fullName evidence="4">Superoxide dismutase family protein</fullName>
    </submittedName>
</protein>
<accession>A0A7V8U8U6</accession>
<feature type="signal peptide" evidence="2">
    <location>
        <begin position="1"/>
        <end position="21"/>
    </location>
</feature>
<dbReference type="PANTHER" id="PTHR10003">
    <property type="entry name" value="SUPEROXIDE DISMUTASE CU-ZN -RELATED"/>
    <property type="match status" value="1"/>
</dbReference>
<reference evidence="4 5" key="1">
    <citation type="journal article" date="1994" name="Int. J. Syst. Bacteriol.">
        <title>Phylogenetic positions of novel aerobic, bacteriochlorophyll a-containing bacteria and description of Roseococcus thiosulfatophilus gen. nov., sp. nov., Erythromicrobium ramosum gen. nov., sp. nov., and Erythrobacter litoralis sp. nov.</title>
        <authorList>
            <person name="Yurkov V."/>
            <person name="Stackebrandt E."/>
            <person name="Holmes A."/>
            <person name="Fuerst J.A."/>
            <person name="Hugenholtz P."/>
            <person name="Golecki J."/>
            <person name="Gad'on N."/>
            <person name="Gorlenko V.M."/>
            <person name="Kompantseva E.I."/>
            <person name="Drews G."/>
        </authorList>
    </citation>
    <scope>NUCLEOTIDE SEQUENCE [LARGE SCALE GENOMIC DNA]</scope>
    <source>
        <strain evidence="4 5">KR-99</strain>
    </source>
</reference>
<organism evidence="4 5">
    <name type="scientific">Sphingomonas ursincola</name>
    <dbReference type="NCBI Taxonomy" id="56361"/>
    <lineage>
        <taxon>Bacteria</taxon>
        <taxon>Pseudomonadati</taxon>
        <taxon>Pseudomonadota</taxon>
        <taxon>Alphaproteobacteria</taxon>
        <taxon>Sphingomonadales</taxon>
        <taxon>Sphingomonadaceae</taxon>
        <taxon>Sphingomonas</taxon>
    </lineage>
</organism>
<dbReference type="InterPro" id="IPR024134">
    <property type="entry name" value="SOD_Cu/Zn_/chaperone"/>
</dbReference>
<dbReference type="GO" id="GO:0006801">
    <property type="term" value="P:superoxide metabolic process"/>
    <property type="evidence" value="ECO:0007669"/>
    <property type="project" value="InterPro"/>
</dbReference>
<keyword evidence="5" id="KW-1185">Reference proteome</keyword>
<keyword evidence="2" id="KW-0732">Signal</keyword>
<dbReference type="AlphaFoldDB" id="A0A7V8U8U6"/>
<gene>
    <name evidence="4" type="ORF">FG486_10625</name>
</gene>
<dbReference type="SUPFAM" id="SSF49329">
    <property type="entry name" value="Cu,Zn superoxide dismutase-like"/>
    <property type="match status" value="1"/>
</dbReference>
<dbReference type="InterPro" id="IPR036423">
    <property type="entry name" value="SOD-like_Cu/Zn_dom_sf"/>
</dbReference>
<evidence type="ECO:0000256" key="1">
    <source>
        <dbReference type="ARBA" id="ARBA00010457"/>
    </source>
</evidence>
<proteinExistence type="inferred from homology"/>
<dbReference type="Gene3D" id="2.60.40.200">
    <property type="entry name" value="Superoxide dismutase, copper/zinc binding domain"/>
    <property type="match status" value="1"/>
</dbReference>
<sequence length="192" mass="19602">MMISARTVLTATSLTLGLALAACSNDAEAPAAQDEPERAYMAADSAPATAQALLKTADGKDAGSVTATQEDGGIRLAINATGMSAGEHGIHVHMTGKCDGPKFESAGGHWNPMGAKHGLNNPQGQHSGDMPNLVVASDGSGRMDYLLDEAQLDQMLDADGAALVIHAKADDQKTDPSGDSGDRLACGVFTRG</sequence>